<keyword evidence="2" id="KW-0413">Isomerase</keyword>
<proteinExistence type="inferred from homology"/>
<dbReference type="InterPro" id="IPR015943">
    <property type="entry name" value="WD40/YVTN_repeat-like_dom_sf"/>
</dbReference>
<name>A0A0D7A4Y5_9AGAR</name>
<protein>
    <submittedName>
        <fullName evidence="2">Putative isomerase YbhE</fullName>
    </submittedName>
</protein>
<evidence type="ECO:0000256" key="1">
    <source>
        <dbReference type="ARBA" id="ARBA00005564"/>
    </source>
</evidence>
<organism evidence="2 3">
    <name type="scientific">Fistulina hepatica ATCC 64428</name>
    <dbReference type="NCBI Taxonomy" id="1128425"/>
    <lineage>
        <taxon>Eukaryota</taxon>
        <taxon>Fungi</taxon>
        <taxon>Dikarya</taxon>
        <taxon>Basidiomycota</taxon>
        <taxon>Agaricomycotina</taxon>
        <taxon>Agaricomycetes</taxon>
        <taxon>Agaricomycetidae</taxon>
        <taxon>Agaricales</taxon>
        <taxon>Fistulinaceae</taxon>
        <taxon>Fistulina</taxon>
    </lineage>
</organism>
<dbReference type="AlphaFoldDB" id="A0A0D7A4Y5"/>
<evidence type="ECO:0000313" key="2">
    <source>
        <dbReference type="EMBL" id="KIY46087.1"/>
    </source>
</evidence>
<dbReference type="Gene3D" id="2.130.10.10">
    <property type="entry name" value="YVTN repeat-like/Quinoprotein amine dehydrogenase"/>
    <property type="match status" value="1"/>
</dbReference>
<dbReference type="InterPro" id="IPR019405">
    <property type="entry name" value="Lactonase_7-beta_prop"/>
</dbReference>
<dbReference type="OrthoDB" id="9972196at2759"/>
<accession>A0A0D7A4Y5</accession>
<comment type="similarity">
    <text evidence="1">Belongs to the cycloisomerase 2 family.</text>
</comment>
<dbReference type="PANTHER" id="PTHR30344:SF7">
    <property type="entry name" value="DUF2415 DOMAIN-CONTAINING PROTEIN"/>
    <property type="match status" value="1"/>
</dbReference>
<dbReference type="GO" id="GO:0016853">
    <property type="term" value="F:isomerase activity"/>
    <property type="evidence" value="ECO:0007669"/>
    <property type="project" value="UniProtKB-KW"/>
</dbReference>
<dbReference type="GO" id="GO:0017057">
    <property type="term" value="F:6-phosphogluconolactonase activity"/>
    <property type="evidence" value="ECO:0007669"/>
    <property type="project" value="TreeGrafter"/>
</dbReference>
<evidence type="ECO:0000313" key="3">
    <source>
        <dbReference type="Proteomes" id="UP000054144"/>
    </source>
</evidence>
<dbReference type="SUPFAM" id="SSF75011">
    <property type="entry name" value="3-carboxy-cis,cis-mucoante lactonizing enzyme"/>
    <property type="match status" value="1"/>
</dbReference>
<reference evidence="2 3" key="1">
    <citation type="journal article" date="2015" name="Fungal Genet. Biol.">
        <title>Evolution of novel wood decay mechanisms in Agaricales revealed by the genome sequences of Fistulina hepatica and Cylindrobasidium torrendii.</title>
        <authorList>
            <person name="Floudas D."/>
            <person name="Held B.W."/>
            <person name="Riley R."/>
            <person name="Nagy L.G."/>
            <person name="Koehler G."/>
            <person name="Ransdell A.S."/>
            <person name="Younus H."/>
            <person name="Chow J."/>
            <person name="Chiniquy J."/>
            <person name="Lipzen A."/>
            <person name="Tritt A."/>
            <person name="Sun H."/>
            <person name="Haridas S."/>
            <person name="LaButti K."/>
            <person name="Ohm R.A."/>
            <person name="Kues U."/>
            <person name="Blanchette R.A."/>
            <person name="Grigoriev I.V."/>
            <person name="Minto R.E."/>
            <person name="Hibbett D.S."/>
        </authorList>
    </citation>
    <scope>NUCLEOTIDE SEQUENCE [LARGE SCALE GENOMIC DNA]</scope>
    <source>
        <strain evidence="2 3">ATCC 64428</strain>
    </source>
</reference>
<gene>
    <name evidence="2" type="ORF">FISHEDRAFT_60568</name>
</gene>
<keyword evidence="3" id="KW-1185">Reference proteome</keyword>
<dbReference type="Proteomes" id="UP000054144">
    <property type="component" value="Unassembled WGS sequence"/>
</dbReference>
<dbReference type="InterPro" id="IPR050282">
    <property type="entry name" value="Cycloisomerase_2"/>
</dbReference>
<sequence>MSSYILVASYTDEVTTLKWTPDTGSLEVSSAVKTGERPSWLLPSTHDNTIVYAALEQGDGKIAAIKYDKDARGRVVATLPSGGSAPCALDAIPGELFIANYLSGCVAILPTSASAPYLLKEPYLVHFTGTGPNKERQEGSHAHQPLYISERDELLVADLGVDRVWRLKRTAENGRWAIHGSFVYPSGSGPRHMALYGGHLYTLLELSSSLSKVPYPPPTDGEPKIVVVDTMSNPPPKPTDMLAAEILIPPPNDTFKTPYIYVSNRNDPSPEGDIISIFTPDLELVTEVRSGLKHLRGMAFGGPDNKWLVAGGQFSGGVKMFERVDGGKDLKVVGAVEVELSTNFVWL</sequence>
<dbReference type="Pfam" id="PF10282">
    <property type="entry name" value="Lactonase"/>
    <property type="match status" value="1"/>
</dbReference>
<dbReference type="EMBL" id="KN882043">
    <property type="protein sequence ID" value="KIY46087.1"/>
    <property type="molecule type" value="Genomic_DNA"/>
</dbReference>
<dbReference type="PANTHER" id="PTHR30344">
    <property type="entry name" value="6-PHOSPHOGLUCONOLACTONASE-RELATED"/>
    <property type="match status" value="1"/>
</dbReference>